<evidence type="ECO:0000313" key="4">
    <source>
        <dbReference type="WBParaSite" id="ACRNAN_Path_1342.g5266.t1"/>
    </source>
</evidence>
<proteinExistence type="predicted"/>
<feature type="domain" description="Acyltransferase 3" evidence="2">
    <location>
        <begin position="240"/>
        <end position="443"/>
    </location>
</feature>
<reference evidence="4" key="1">
    <citation type="submission" date="2022-11" db="UniProtKB">
        <authorList>
            <consortium name="WormBaseParasite"/>
        </authorList>
    </citation>
    <scope>IDENTIFICATION</scope>
</reference>
<keyword evidence="1" id="KW-0472">Membrane</keyword>
<organism evidence="3 4">
    <name type="scientific">Acrobeloides nanus</name>
    <dbReference type="NCBI Taxonomy" id="290746"/>
    <lineage>
        <taxon>Eukaryota</taxon>
        <taxon>Metazoa</taxon>
        <taxon>Ecdysozoa</taxon>
        <taxon>Nematoda</taxon>
        <taxon>Chromadorea</taxon>
        <taxon>Rhabditida</taxon>
        <taxon>Tylenchina</taxon>
        <taxon>Cephalobomorpha</taxon>
        <taxon>Cephaloboidea</taxon>
        <taxon>Cephalobidae</taxon>
        <taxon>Acrobeloides</taxon>
    </lineage>
</organism>
<feature type="transmembrane region" description="Helical" evidence="1">
    <location>
        <begin position="243"/>
        <end position="262"/>
    </location>
</feature>
<feature type="transmembrane region" description="Helical" evidence="1">
    <location>
        <begin position="332"/>
        <end position="350"/>
    </location>
</feature>
<dbReference type="AlphaFoldDB" id="A0A914BZ62"/>
<accession>A0A914BZ62</accession>
<sequence>MNVFKECHISLKKTENLFKDTKKPLEENENSRQKEASKHNAVKNGLRKEIDYFLNDQSVSIFKQRLFLESFAQGDALHFNGRDQDRWLFNFYKCQRSANETSTTPSSYPLSFCYGLDDLNAIGICIPTTCEKDTNNFFEEIQNFLPIHKNLSMPKHIQCIASRWQKQWYEQPIPIAGLSFTMLLVVIVGIATLVDGKSSNKKKLNSTTMKILLSFSLKLNLSKISTAPKNITSTITCIWGLKFFAMLWAIAGHSFIVVQYFIQNVEKFKDELVDNFWYQWMSNSTVCVDIFFTLSGTLVAFIWFNKWMRNTKEKEPTWTSIGYWLTFYRHRIIRLWPAYIYTLFIITYHYSVSHYQPSWPHTDPSIQCNQYWWRNLLFINSFTKNLCLPWTWYIGTEFIFYLVSPIFLLTLRKNQNYGIFLATFTIIISCLLNVITMYEYNFPPTQMLWKQPEIFNQDYMQHHEVMYIKPQYRISPYIEDFGQYMDCTQHYRDGIGLYTISSLELFKEPFFPYHYLG</sequence>
<dbReference type="Proteomes" id="UP000887540">
    <property type="component" value="Unplaced"/>
</dbReference>
<feature type="transmembrane region" description="Helical" evidence="1">
    <location>
        <begin position="173"/>
        <end position="194"/>
    </location>
</feature>
<dbReference type="Pfam" id="PF01757">
    <property type="entry name" value="Acyl_transf_3"/>
    <property type="match status" value="1"/>
</dbReference>
<keyword evidence="3" id="KW-1185">Reference proteome</keyword>
<evidence type="ECO:0000313" key="3">
    <source>
        <dbReference type="Proteomes" id="UP000887540"/>
    </source>
</evidence>
<dbReference type="PANTHER" id="PTHR11161">
    <property type="entry name" value="O-ACYLTRANSFERASE"/>
    <property type="match status" value="1"/>
</dbReference>
<keyword evidence="1" id="KW-0812">Transmembrane</keyword>
<feature type="transmembrane region" description="Helical" evidence="1">
    <location>
        <begin position="282"/>
        <end position="304"/>
    </location>
</feature>
<dbReference type="PANTHER" id="PTHR11161:SF70">
    <property type="entry name" value="ACYLTRANSFERASE 3 DOMAIN-CONTAINING PROTEIN"/>
    <property type="match status" value="1"/>
</dbReference>
<name>A0A914BZ62_9BILA</name>
<evidence type="ECO:0000259" key="2">
    <source>
        <dbReference type="Pfam" id="PF01757"/>
    </source>
</evidence>
<dbReference type="InterPro" id="IPR002656">
    <property type="entry name" value="Acyl_transf_3_dom"/>
</dbReference>
<feature type="transmembrane region" description="Helical" evidence="1">
    <location>
        <begin position="418"/>
        <end position="438"/>
    </location>
</feature>
<protein>
    <submittedName>
        <fullName evidence="4">Acyltransferase 3 domain-containing protein</fullName>
    </submittedName>
</protein>
<dbReference type="WBParaSite" id="ACRNAN_Path_1342.g5266.t1">
    <property type="protein sequence ID" value="ACRNAN_Path_1342.g5266.t1"/>
    <property type="gene ID" value="ACRNAN_Path_1342.g5266"/>
</dbReference>
<feature type="transmembrane region" description="Helical" evidence="1">
    <location>
        <begin position="390"/>
        <end position="411"/>
    </location>
</feature>
<keyword evidence="1" id="KW-1133">Transmembrane helix</keyword>
<evidence type="ECO:0000256" key="1">
    <source>
        <dbReference type="SAM" id="Phobius"/>
    </source>
</evidence>
<dbReference type="GO" id="GO:0016747">
    <property type="term" value="F:acyltransferase activity, transferring groups other than amino-acyl groups"/>
    <property type="evidence" value="ECO:0007669"/>
    <property type="project" value="InterPro"/>
</dbReference>
<dbReference type="InterPro" id="IPR052728">
    <property type="entry name" value="O2_lipid_transport_reg"/>
</dbReference>